<organism evidence="3">
    <name type="scientific">Selaginella moellendorffii</name>
    <name type="common">Spikemoss</name>
    <dbReference type="NCBI Taxonomy" id="88036"/>
    <lineage>
        <taxon>Eukaryota</taxon>
        <taxon>Viridiplantae</taxon>
        <taxon>Streptophyta</taxon>
        <taxon>Embryophyta</taxon>
        <taxon>Tracheophyta</taxon>
        <taxon>Lycopodiopsida</taxon>
        <taxon>Selaginellales</taxon>
        <taxon>Selaginellaceae</taxon>
        <taxon>Selaginella</taxon>
    </lineage>
</organism>
<dbReference type="KEGG" id="smo:SELMODRAFT_233249"/>
<dbReference type="InterPro" id="IPR045864">
    <property type="entry name" value="aa-tRNA-synth_II/BPL/LPL"/>
</dbReference>
<dbReference type="eggNOG" id="KOG3159">
    <property type="taxonomic scope" value="Eukaryota"/>
</dbReference>
<dbReference type="OMA" id="SHENWCI"/>
<dbReference type="Proteomes" id="UP000001514">
    <property type="component" value="Unassembled WGS sequence"/>
</dbReference>
<dbReference type="SUPFAM" id="SSF55681">
    <property type="entry name" value="Class II aaRS and biotin synthetases"/>
    <property type="match status" value="1"/>
</dbReference>
<dbReference type="Gramene" id="EFJ19936">
    <property type="protein sequence ID" value="EFJ19936"/>
    <property type="gene ID" value="SELMODRAFT_233249"/>
</dbReference>
<dbReference type="InterPro" id="IPR004143">
    <property type="entry name" value="BPL_LPL_catalytic"/>
</dbReference>
<evidence type="ECO:0000313" key="3">
    <source>
        <dbReference type="Proteomes" id="UP000001514"/>
    </source>
</evidence>
<dbReference type="EMBL" id="GL377604">
    <property type="protein sequence ID" value="EFJ19936.1"/>
    <property type="molecule type" value="Genomic_DNA"/>
</dbReference>
<gene>
    <name evidence="2" type="ORF">SELMODRAFT_233249</name>
</gene>
<dbReference type="HOGENOM" id="CLU_075935_0_0_1"/>
<dbReference type="PANTHER" id="PTHR43506:SF1">
    <property type="entry name" value="BPL_LPL CATALYTIC DOMAIN-CONTAINING PROTEIN"/>
    <property type="match status" value="1"/>
</dbReference>
<dbReference type="InParanoid" id="D8S6F6"/>
<proteinExistence type="predicted"/>
<dbReference type="Pfam" id="PF21948">
    <property type="entry name" value="LplA-B_cat"/>
    <property type="match status" value="1"/>
</dbReference>
<dbReference type="InterPro" id="IPR053264">
    <property type="entry name" value="Lipoate-ligase_2_inactive"/>
</dbReference>
<dbReference type="PANTHER" id="PTHR43506">
    <property type="entry name" value="BIOTIN/LIPOATE A/B PROTEIN LIGASE FAMILY"/>
    <property type="match status" value="1"/>
</dbReference>
<keyword evidence="3" id="KW-1185">Reference proteome</keyword>
<accession>D8S6F6</accession>
<feature type="domain" description="BPL/LPL catalytic" evidence="1">
    <location>
        <begin position="12"/>
        <end position="206"/>
    </location>
</feature>
<sequence length="232" mass="26590">MRFVKLSSFPILEQLRLEANVFRKSHENWCIVSSNGTIDPTIVVGRFGEVSKLVDMDASFKDNISVVRRASGGGTVIVDRDTMFVTLVCSSSFVKPLAMTCWASKLYTDVFRDVTGFQMDGFFDHVKDGKKFGGSAERRACNRGFLHTSFLWDYNPANMNYLKFPPRVPAYRLNRSHGDFLCKMKDFLPYRNFMLEELERSLGNYFVLQPSTLEDLQNIERDPEDCTDIISL</sequence>
<name>D8S6F6_SELML</name>
<evidence type="ECO:0000313" key="2">
    <source>
        <dbReference type="EMBL" id="EFJ19936.1"/>
    </source>
</evidence>
<reference evidence="2 3" key="1">
    <citation type="journal article" date="2011" name="Science">
        <title>The Selaginella genome identifies genetic changes associated with the evolution of vascular plants.</title>
        <authorList>
            <person name="Banks J.A."/>
            <person name="Nishiyama T."/>
            <person name="Hasebe M."/>
            <person name="Bowman J.L."/>
            <person name="Gribskov M."/>
            <person name="dePamphilis C."/>
            <person name="Albert V.A."/>
            <person name="Aono N."/>
            <person name="Aoyama T."/>
            <person name="Ambrose B.A."/>
            <person name="Ashton N.W."/>
            <person name="Axtell M.J."/>
            <person name="Barker E."/>
            <person name="Barker M.S."/>
            <person name="Bennetzen J.L."/>
            <person name="Bonawitz N.D."/>
            <person name="Chapple C."/>
            <person name="Cheng C."/>
            <person name="Correa L.G."/>
            <person name="Dacre M."/>
            <person name="DeBarry J."/>
            <person name="Dreyer I."/>
            <person name="Elias M."/>
            <person name="Engstrom E.M."/>
            <person name="Estelle M."/>
            <person name="Feng L."/>
            <person name="Finet C."/>
            <person name="Floyd S.K."/>
            <person name="Frommer W.B."/>
            <person name="Fujita T."/>
            <person name="Gramzow L."/>
            <person name="Gutensohn M."/>
            <person name="Harholt J."/>
            <person name="Hattori M."/>
            <person name="Heyl A."/>
            <person name="Hirai T."/>
            <person name="Hiwatashi Y."/>
            <person name="Ishikawa M."/>
            <person name="Iwata M."/>
            <person name="Karol K.G."/>
            <person name="Koehler B."/>
            <person name="Kolukisaoglu U."/>
            <person name="Kubo M."/>
            <person name="Kurata T."/>
            <person name="Lalonde S."/>
            <person name="Li K."/>
            <person name="Li Y."/>
            <person name="Litt A."/>
            <person name="Lyons E."/>
            <person name="Manning G."/>
            <person name="Maruyama T."/>
            <person name="Michael T.P."/>
            <person name="Mikami K."/>
            <person name="Miyazaki S."/>
            <person name="Morinaga S."/>
            <person name="Murata T."/>
            <person name="Mueller-Roeber B."/>
            <person name="Nelson D.R."/>
            <person name="Obara M."/>
            <person name="Oguri Y."/>
            <person name="Olmstead R.G."/>
            <person name="Onodera N."/>
            <person name="Petersen B.L."/>
            <person name="Pils B."/>
            <person name="Prigge M."/>
            <person name="Rensing S.A."/>
            <person name="Riano-Pachon D.M."/>
            <person name="Roberts A.W."/>
            <person name="Sato Y."/>
            <person name="Scheller H.V."/>
            <person name="Schulz B."/>
            <person name="Schulz C."/>
            <person name="Shakirov E.V."/>
            <person name="Shibagaki N."/>
            <person name="Shinohara N."/>
            <person name="Shippen D.E."/>
            <person name="Soerensen I."/>
            <person name="Sotooka R."/>
            <person name="Sugimoto N."/>
            <person name="Sugita M."/>
            <person name="Sumikawa N."/>
            <person name="Tanurdzic M."/>
            <person name="Theissen G."/>
            <person name="Ulvskov P."/>
            <person name="Wakazuki S."/>
            <person name="Weng J.K."/>
            <person name="Willats W.W."/>
            <person name="Wipf D."/>
            <person name="Wolf P.G."/>
            <person name="Yang L."/>
            <person name="Zimmer A.D."/>
            <person name="Zhu Q."/>
            <person name="Mitros T."/>
            <person name="Hellsten U."/>
            <person name="Loque D."/>
            <person name="Otillar R."/>
            <person name="Salamov A."/>
            <person name="Schmutz J."/>
            <person name="Shapiro H."/>
            <person name="Lindquist E."/>
            <person name="Lucas S."/>
            <person name="Rokhsar D."/>
            <person name="Grigoriev I.V."/>
        </authorList>
    </citation>
    <scope>NUCLEOTIDE SEQUENCE [LARGE SCALE GENOMIC DNA]</scope>
</reference>
<dbReference type="Gene3D" id="3.30.930.10">
    <property type="entry name" value="Bira Bifunctional Protein, Domain 2"/>
    <property type="match status" value="1"/>
</dbReference>
<evidence type="ECO:0000259" key="1">
    <source>
        <dbReference type="Pfam" id="PF21948"/>
    </source>
</evidence>
<dbReference type="STRING" id="88036.D8S6F6"/>
<protein>
    <recommendedName>
        <fullName evidence="1">BPL/LPL catalytic domain-containing protein</fullName>
    </recommendedName>
</protein>
<dbReference type="AlphaFoldDB" id="D8S6F6"/>